<keyword evidence="6" id="KW-1015">Disulfide bond</keyword>
<evidence type="ECO:0000256" key="9">
    <source>
        <dbReference type="SAM" id="SignalP"/>
    </source>
</evidence>
<dbReference type="PROSITE" id="PS00250">
    <property type="entry name" value="TGF_BETA_1"/>
    <property type="match status" value="1"/>
</dbReference>
<dbReference type="FunFam" id="2.10.90.10:FF:000001">
    <property type="entry name" value="Bone morphogenetic protein 4"/>
    <property type="match status" value="1"/>
</dbReference>
<dbReference type="GO" id="GO:0005125">
    <property type="term" value="F:cytokine activity"/>
    <property type="evidence" value="ECO:0007669"/>
    <property type="project" value="TreeGrafter"/>
</dbReference>
<evidence type="ECO:0000256" key="4">
    <source>
        <dbReference type="ARBA" id="ARBA00022729"/>
    </source>
</evidence>
<keyword evidence="7" id="KW-0325">Glycoprotein</keyword>
<dbReference type="Gene3D" id="2.60.120.970">
    <property type="match status" value="1"/>
</dbReference>
<keyword evidence="4 9" id="KW-0732">Signal</keyword>
<evidence type="ECO:0000256" key="8">
    <source>
        <dbReference type="RuleBase" id="RU000354"/>
    </source>
</evidence>
<keyword evidence="5 8" id="KW-0339">Growth factor</keyword>
<dbReference type="CDD" id="cd13765">
    <property type="entry name" value="TGF_beta_ADMP"/>
    <property type="match status" value="1"/>
</dbReference>
<feature type="chain" id="PRO_5034699305" description="TGF-beta family profile domain-containing protein" evidence="9">
    <location>
        <begin position="24"/>
        <end position="374"/>
    </location>
</feature>
<proteinExistence type="inferred from homology"/>
<dbReference type="GO" id="GO:0005615">
    <property type="term" value="C:extracellular space"/>
    <property type="evidence" value="ECO:0007669"/>
    <property type="project" value="TreeGrafter"/>
</dbReference>
<dbReference type="Ensembl" id="ENSCSRT00000025341.1">
    <property type="protein sequence ID" value="ENSCSRP00000024300.1"/>
    <property type="gene ID" value="ENSCSRG00000018213.1"/>
</dbReference>
<evidence type="ECO:0000256" key="3">
    <source>
        <dbReference type="ARBA" id="ARBA00022525"/>
    </source>
</evidence>
<feature type="domain" description="TGF-beta family profile" evidence="10">
    <location>
        <begin position="253"/>
        <end position="374"/>
    </location>
</feature>
<reference evidence="11" key="2">
    <citation type="submission" date="2025-09" db="UniProtKB">
        <authorList>
            <consortium name="Ensembl"/>
        </authorList>
    </citation>
    <scope>IDENTIFICATION</scope>
</reference>
<keyword evidence="3" id="KW-0964">Secreted</keyword>
<evidence type="ECO:0000256" key="1">
    <source>
        <dbReference type="ARBA" id="ARBA00004613"/>
    </source>
</evidence>
<dbReference type="InterPro" id="IPR001111">
    <property type="entry name" value="TGF-b_propeptide"/>
</dbReference>
<dbReference type="PANTHER" id="PTHR11848:SF277">
    <property type="entry name" value="TGF-BETA FAMILY PROFILE DOMAIN-CONTAINING PROTEIN"/>
    <property type="match status" value="1"/>
</dbReference>
<dbReference type="PANTHER" id="PTHR11848">
    <property type="entry name" value="TGF-BETA FAMILY"/>
    <property type="match status" value="1"/>
</dbReference>
<sequence>MAGSQGWRCLALLLLLLCDPARLSRVPVRRQRKGILAEAMRRLQEVFDIEALPHDVLPHRKPPQFMVDLFNKVADSNGITKAPGLLEGNVVRSLADRDYFDQSYFYFNISSVGKNEQMLKAELRVFKLNKNHVPQKSFWQHFLKVDVYELLDRGSKPQRRNLISSRLLSLYTEGWEVFNVTQTVSKWVGNSSTNHGFLITTTHLPKTKMESNFVKFAKSRHNMRDSRNAFLVLFTNNDRQKSSSFLPSSTVNKSRRIRDTSSFSPKDQIVPCKLNDLFVDFHEIGWAGWIIFPRGYKAYYCKGACLFPLGESLRATNHATVQSIVHTLKLSKDVSTPCCVPDKLSSISIMYFDDNENVVLKNYKDMVATSCGCH</sequence>
<dbReference type="InterPro" id="IPR001839">
    <property type="entry name" value="TGF-b_C"/>
</dbReference>
<dbReference type="InterPro" id="IPR017948">
    <property type="entry name" value="TGFb_CS"/>
</dbReference>
<dbReference type="Proteomes" id="UP000694403">
    <property type="component" value="Unplaced"/>
</dbReference>
<evidence type="ECO:0000259" key="10">
    <source>
        <dbReference type="PROSITE" id="PS51362"/>
    </source>
</evidence>
<evidence type="ECO:0000313" key="11">
    <source>
        <dbReference type="Ensembl" id="ENSCSRP00000024300.1"/>
    </source>
</evidence>
<dbReference type="GO" id="GO:0008083">
    <property type="term" value="F:growth factor activity"/>
    <property type="evidence" value="ECO:0007669"/>
    <property type="project" value="UniProtKB-KW"/>
</dbReference>
<dbReference type="SUPFAM" id="SSF57501">
    <property type="entry name" value="Cystine-knot cytokines"/>
    <property type="match status" value="1"/>
</dbReference>
<organism evidence="11 12">
    <name type="scientific">Chelydra serpentina</name>
    <name type="common">Snapping turtle</name>
    <name type="synonym">Testudo serpentina</name>
    <dbReference type="NCBI Taxonomy" id="8475"/>
    <lineage>
        <taxon>Eukaryota</taxon>
        <taxon>Metazoa</taxon>
        <taxon>Chordata</taxon>
        <taxon>Craniata</taxon>
        <taxon>Vertebrata</taxon>
        <taxon>Euteleostomi</taxon>
        <taxon>Archelosauria</taxon>
        <taxon>Testudinata</taxon>
        <taxon>Testudines</taxon>
        <taxon>Cryptodira</taxon>
        <taxon>Durocryptodira</taxon>
        <taxon>Americhelydia</taxon>
        <taxon>Chelydroidea</taxon>
        <taxon>Chelydridae</taxon>
        <taxon>Chelydra</taxon>
    </lineage>
</organism>
<evidence type="ECO:0000256" key="5">
    <source>
        <dbReference type="ARBA" id="ARBA00023030"/>
    </source>
</evidence>
<dbReference type="PROSITE" id="PS51362">
    <property type="entry name" value="TGF_BETA_2"/>
    <property type="match status" value="1"/>
</dbReference>
<dbReference type="Pfam" id="PF00019">
    <property type="entry name" value="TGF_beta"/>
    <property type="match status" value="1"/>
</dbReference>
<dbReference type="InterPro" id="IPR015615">
    <property type="entry name" value="TGF-beta-rel"/>
</dbReference>
<reference evidence="11" key="1">
    <citation type="submission" date="2025-08" db="UniProtKB">
        <authorList>
            <consortium name="Ensembl"/>
        </authorList>
    </citation>
    <scope>IDENTIFICATION</scope>
</reference>
<dbReference type="SMART" id="SM00204">
    <property type="entry name" value="TGFB"/>
    <property type="match status" value="1"/>
</dbReference>
<comment type="similarity">
    <text evidence="2 8">Belongs to the TGF-beta family.</text>
</comment>
<feature type="signal peptide" evidence="9">
    <location>
        <begin position="1"/>
        <end position="23"/>
    </location>
</feature>
<evidence type="ECO:0000256" key="6">
    <source>
        <dbReference type="ARBA" id="ARBA00023157"/>
    </source>
</evidence>
<evidence type="ECO:0000256" key="7">
    <source>
        <dbReference type="ARBA" id="ARBA00023180"/>
    </source>
</evidence>
<keyword evidence="12" id="KW-1185">Reference proteome</keyword>
<protein>
    <recommendedName>
        <fullName evidence="10">TGF-beta family profile domain-containing protein</fullName>
    </recommendedName>
</protein>
<dbReference type="Pfam" id="PF00688">
    <property type="entry name" value="TGFb_propeptide"/>
    <property type="match status" value="1"/>
</dbReference>
<evidence type="ECO:0000256" key="2">
    <source>
        <dbReference type="ARBA" id="ARBA00006656"/>
    </source>
</evidence>
<comment type="subcellular location">
    <subcellularLocation>
        <location evidence="1">Secreted</location>
    </subcellularLocation>
</comment>
<dbReference type="InterPro" id="IPR029034">
    <property type="entry name" value="Cystine-knot_cytokine"/>
</dbReference>
<dbReference type="AlphaFoldDB" id="A0A8C3T816"/>
<dbReference type="Gene3D" id="2.10.90.10">
    <property type="entry name" value="Cystine-knot cytokines"/>
    <property type="match status" value="1"/>
</dbReference>
<name>A0A8C3T816_CHESE</name>
<evidence type="ECO:0000313" key="12">
    <source>
        <dbReference type="Proteomes" id="UP000694403"/>
    </source>
</evidence>
<accession>A0A8C3T816</accession>